<evidence type="ECO:0000313" key="3">
    <source>
        <dbReference type="Proteomes" id="UP000192247"/>
    </source>
</evidence>
<protein>
    <submittedName>
        <fullName evidence="2">Uncharacterized protein</fullName>
    </submittedName>
</protein>
<sequence length="42" mass="4922">MGRSSPIPGLRSVNERVRTTRSRNRRTPIIRPLVSRSFRWAT</sequence>
<proteinExistence type="predicted"/>
<dbReference type="EMBL" id="MNPL01021740">
    <property type="protein sequence ID" value="OQR69245.1"/>
    <property type="molecule type" value="Genomic_DNA"/>
</dbReference>
<feature type="region of interest" description="Disordered" evidence="1">
    <location>
        <begin position="1"/>
        <end position="26"/>
    </location>
</feature>
<gene>
    <name evidence="2" type="ORF">BIW11_12382</name>
</gene>
<name>A0A1V9X6L7_9ACAR</name>
<dbReference type="InParanoid" id="A0A1V9X6L7"/>
<reference evidence="2 3" key="1">
    <citation type="journal article" date="2017" name="Gigascience">
        <title>Draft genome of the honey bee ectoparasitic mite, Tropilaelaps mercedesae, is shaped by the parasitic life history.</title>
        <authorList>
            <person name="Dong X."/>
            <person name="Armstrong S.D."/>
            <person name="Xia D."/>
            <person name="Makepeace B.L."/>
            <person name="Darby A.C."/>
            <person name="Kadowaki T."/>
        </authorList>
    </citation>
    <scope>NUCLEOTIDE SEQUENCE [LARGE SCALE GENOMIC DNA]</scope>
    <source>
        <strain evidence="2">Wuxi-XJTLU</strain>
    </source>
</reference>
<dbReference type="Proteomes" id="UP000192247">
    <property type="component" value="Unassembled WGS sequence"/>
</dbReference>
<dbReference type="AlphaFoldDB" id="A0A1V9X6L7"/>
<organism evidence="2 3">
    <name type="scientific">Tropilaelaps mercedesae</name>
    <dbReference type="NCBI Taxonomy" id="418985"/>
    <lineage>
        <taxon>Eukaryota</taxon>
        <taxon>Metazoa</taxon>
        <taxon>Ecdysozoa</taxon>
        <taxon>Arthropoda</taxon>
        <taxon>Chelicerata</taxon>
        <taxon>Arachnida</taxon>
        <taxon>Acari</taxon>
        <taxon>Parasitiformes</taxon>
        <taxon>Mesostigmata</taxon>
        <taxon>Gamasina</taxon>
        <taxon>Dermanyssoidea</taxon>
        <taxon>Laelapidae</taxon>
        <taxon>Tropilaelaps</taxon>
    </lineage>
</organism>
<comment type="caution">
    <text evidence="2">The sequence shown here is derived from an EMBL/GenBank/DDBJ whole genome shotgun (WGS) entry which is preliminary data.</text>
</comment>
<evidence type="ECO:0000313" key="2">
    <source>
        <dbReference type="EMBL" id="OQR69245.1"/>
    </source>
</evidence>
<keyword evidence="3" id="KW-1185">Reference proteome</keyword>
<accession>A0A1V9X6L7</accession>
<evidence type="ECO:0000256" key="1">
    <source>
        <dbReference type="SAM" id="MobiDB-lite"/>
    </source>
</evidence>